<dbReference type="Proteomes" id="UP000017981">
    <property type="component" value="Unassembled WGS sequence"/>
</dbReference>
<evidence type="ECO:0000313" key="2">
    <source>
        <dbReference type="Proteomes" id="UP000017981"/>
    </source>
</evidence>
<protein>
    <submittedName>
        <fullName evidence="1">Uncharacterized protein</fullName>
    </submittedName>
</protein>
<reference evidence="1 2" key="1">
    <citation type="submission" date="2013-01" db="EMBL/GenBank/DDBJ databases">
        <authorList>
            <person name="Bench S."/>
        </authorList>
    </citation>
    <scope>NUCLEOTIDE SEQUENCE [LARGE SCALE GENOMIC DNA]</scope>
    <source>
        <strain evidence="1 2">WH 0005</strain>
    </source>
</reference>
<sequence length="46" mass="4887">MIVPLDGTSLTIGNPWFCQSRQEMLTGYIAPMGSGGTILSAFPAQK</sequence>
<reference evidence="1 2" key="2">
    <citation type="submission" date="2013-09" db="EMBL/GenBank/DDBJ databases">
        <title>Whole genome comparison of six Crocosphaera watsonii strains with differing phenotypes.</title>
        <authorList>
            <person name="Bench S.R."/>
            <person name="Heller P."/>
            <person name="Frank I."/>
            <person name="Arciniega M."/>
            <person name="Shilova I.N."/>
            <person name="Zehr J.P."/>
        </authorList>
    </citation>
    <scope>NUCLEOTIDE SEQUENCE [LARGE SCALE GENOMIC DNA]</scope>
    <source>
        <strain evidence="1 2">WH 0005</strain>
    </source>
</reference>
<gene>
    <name evidence="1" type="ORF">CWATWH0005_4084</name>
</gene>
<accession>T2INR3</accession>
<organism evidence="1 2">
    <name type="scientific">Crocosphaera watsonii WH 0005</name>
    <dbReference type="NCBI Taxonomy" id="423472"/>
    <lineage>
        <taxon>Bacteria</taxon>
        <taxon>Bacillati</taxon>
        <taxon>Cyanobacteriota</taxon>
        <taxon>Cyanophyceae</taxon>
        <taxon>Oscillatoriophycideae</taxon>
        <taxon>Chroococcales</taxon>
        <taxon>Aphanothecaceae</taxon>
        <taxon>Crocosphaera</taxon>
    </lineage>
</organism>
<comment type="caution">
    <text evidence="1">The sequence shown here is derived from an EMBL/GenBank/DDBJ whole genome shotgun (WGS) entry which is preliminary data.</text>
</comment>
<dbReference type="AlphaFoldDB" id="T2INR3"/>
<name>T2INR3_CROWT</name>
<proteinExistence type="predicted"/>
<evidence type="ECO:0000313" key="1">
    <source>
        <dbReference type="EMBL" id="CCQ53825.1"/>
    </source>
</evidence>
<dbReference type="EMBL" id="CAQL01000039">
    <property type="protein sequence ID" value="CCQ53825.1"/>
    <property type="molecule type" value="Genomic_DNA"/>
</dbReference>